<comment type="caution">
    <text evidence="2">The sequence shown here is derived from an EMBL/GenBank/DDBJ whole genome shotgun (WGS) entry which is preliminary data.</text>
</comment>
<keyword evidence="3" id="KW-1185">Reference proteome</keyword>
<sequence>MQRADSKGEIVPRQGSTTACPGRQLSGRQDSAQDRHSPPLLGCESVETTGQHRVKETDELSLPPMENEGRKLPAYPFPAPPPGTVSPDRPSEAPTRKAFSFLPGHFIYKKKGLEPCRFRFSQRVSSNVSIRTCQVFRATSVIMSNYSKHIFLIRNSVIYLLIQQNIVYLHPKRR</sequence>
<evidence type="ECO:0000313" key="2">
    <source>
        <dbReference type="EMBL" id="EGC19968.1"/>
    </source>
</evidence>
<dbReference type="Proteomes" id="UP000005697">
    <property type="component" value="Unassembled WGS sequence"/>
</dbReference>
<dbReference type="HOGENOM" id="CLU_1538690_0_0_10"/>
<name>F0F786_9BACT</name>
<reference evidence="2 3" key="1">
    <citation type="submission" date="2011-01" db="EMBL/GenBank/DDBJ databases">
        <authorList>
            <person name="Muzny D."/>
            <person name="Qin X."/>
            <person name="Deng J."/>
            <person name="Jiang H."/>
            <person name="Liu Y."/>
            <person name="Qu J."/>
            <person name="Song X.-Z."/>
            <person name="Zhang L."/>
            <person name="Thornton R."/>
            <person name="Coyle M."/>
            <person name="Francisco L."/>
            <person name="Jackson L."/>
            <person name="Javaid M."/>
            <person name="Korchina V."/>
            <person name="Kovar C."/>
            <person name="Mata R."/>
            <person name="Mathew T."/>
            <person name="Ngo R."/>
            <person name="Nguyen L."/>
            <person name="Nguyen N."/>
            <person name="Okwuonu G."/>
            <person name="Ongeri F."/>
            <person name="Pham C."/>
            <person name="Simmons D."/>
            <person name="Wilczek-Boney K."/>
            <person name="Hale W."/>
            <person name="Jakkamsetti A."/>
            <person name="Pham P."/>
            <person name="Ruth R."/>
            <person name="San Lucas F."/>
            <person name="Warren J."/>
            <person name="Zhang J."/>
            <person name="Zhao Z."/>
            <person name="Zhou C."/>
            <person name="Zhu D."/>
            <person name="Lee S."/>
            <person name="Bess C."/>
            <person name="Blankenburg K."/>
            <person name="Forbes L."/>
            <person name="Fu Q."/>
            <person name="Gubbala S."/>
            <person name="Hirani K."/>
            <person name="Jayaseelan J.C."/>
            <person name="Lara F."/>
            <person name="Munidasa M."/>
            <person name="Palculict T."/>
            <person name="Patil S."/>
            <person name="Pu L.-L."/>
            <person name="Saada N."/>
            <person name="Tang L."/>
            <person name="Weissenberger G."/>
            <person name="Zhu Y."/>
            <person name="Hemphill L."/>
            <person name="Shang Y."/>
            <person name="Youmans B."/>
            <person name="Ayvaz T."/>
            <person name="Ross M."/>
            <person name="Santibanez J."/>
            <person name="Aqrawi P."/>
            <person name="Gross S."/>
            <person name="Joshi V."/>
            <person name="Fowler G."/>
            <person name="Nazareth L."/>
            <person name="Reid J."/>
            <person name="Worley K."/>
            <person name="Petrosino J."/>
            <person name="Highlander S."/>
            <person name="Gibbs R."/>
        </authorList>
    </citation>
    <scope>NUCLEOTIDE SEQUENCE [LARGE SCALE GENOMIC DNA]</scope>
    <source>
        <strain evidence="2 3">DSM 16608</strain>
    </source>
</reference>
<organism evidence="2 3">
    <name type="scientific">Prevotella multiformis DSM 16608</name>
    <dbReference type="NCBI Taxonomy" id="888743"/>
    <lineage>
        <taxon>Bacteria</taxon>
        <taxon>Pseudomonadati</taxon>
        <taxon>Bacteroidota</taxon>
        <taxon>Bacteroidia</taxon>
        <taxon>Bacteroidales</taxon>
        <taxon>Prevotellaceae</taxon>
        <taxon>Prevotella</taxon>
    </lineage>
</organism>
<feature type="compositionally biased region" description="Basic and acidic residues" evidence="1">
    <location>
        <begin position="1"/>
        <end position="10"/>
    </location>
</feature>
<accession>F0F786</accession>
<dbReference type="STRING" id="888743.HMPREF9141_1453"/>
<evidence type="ECO:0000256" key="1">
    <source>
        <dbReference type="SAM" id="MobiDB-lite"/>
    </source>
</evidence>
<gene>
    <name evidence="2" type="ORF">HMPREF9141_1453</name>
</gene>
<protein>
    <submittedName>
        <fullName evidence="2">Uncharacterized protein</fullName>
    </submittedName>
</protein>
<dbReference type="EMBL" id="AEWX01000021">
    <property type="protein sequence ID" value="EGC19968.1"/>
    <property type="molecule type" value="Genomic_DNA"/>
</dbReference>
<feature type="compositionally biased region" description="Pro residues" evidence="1">
    <location>
        <begin position="75"/>
        <end position="84"/>
    </location>
</feature>
<evidence type="ECO:0000313" key="3">
    <source>
        <dbReference type="Proteomes" id="UP000005697"/>
    </source>
</evidence>
<feature type="region of interest" description="Disordered" evidence="1">
    <location>
        <begin position="1"/>
        <end position="93"/>
    </location>
</feature>
<proteinExistence type="predicted"/>
<dbReference type="AlphaFoldDB" id="F0F786"/>